<accession>A0A0D2KIF8</accession>
<feature type="transmembrane region" description="Helical" evidence="1">
    <location>
        <begin position="23"/>
        <end position="45"/>
    </location>
</feature>
<reference evidence="2 3" key="1">
    <citation type="journal article" date="2013" name="BMC Genomics">
        <title>Reconstruction of the lipid metabolism for the microalga Monoraphidium neglectum from its genome sequence reveals characteristics suitable for biofuel production.</title>
        <authorList>
            <person name="Bogen C."/>
            <person name="Al-Dilaimi A."/>
            <person name="Albersmeier A."/>
            <person name="Wichmann J."/>
            <person name="Grundmann M."/>
            <person name="Rupp O."/>
            <person name="Lauersen K.J."/>
            <person name="Blifernez-Klassen O."/>
            <person name="Kalinowski J."/>
            <person name="Goesmann A."/>
            <person name="Mussgnug J.H."/>
            <person name="Kruse O."/>
        </authorList>
    </citation>
    <scope>NUCLEOTIDE SEQUENCE [LARGE SCALE GENOMIC DNA]</scope>
    <source>
        <strain evidence="2 3">SAG 48.87</strain>
    </source>
</reference>
<sequence>MPPLHFEGGGRKFQRWHISSDDLPLPAAAGLLFHGGWCVLILVQFLVEGPPVSCAQRAWAESSTYLLLASFFLTACMQAWLLAESLKGSIMDEHLRRRVPAAAAACLACWLLELAALVFATAVWVTRFGAAGQPDPVGGMLDPCRLDRGINDGVLATALIASTWSALLVMALLVVLLYNVYPDQNLQGWAD</sequence>
<dbReference type="EMBL" id="KK103442">
    <property type="protein sequence ID" value="KIY95568.1"/>
    <property type="molecule type" value="Genomic_DNA"/>
</dbReference>
<evidence type="ECO:0000256" key="1">
    <source>
        <dbReference type="SAM" id="Phobius"/>
    </source>
</evidence>
<protein>
    <submittedName>
        <fullName evidence="2">Uncharacterized protein</fullName>
    </submittedName>
</protein>
<feature type="transmembrane region" description="Helical" evidence="1">
    <location>
        <begin position="104"/>
        <end position="125"/>
    </location>
</feature>
<dbReference type="Proteomes" id="UP000054498">
    <property type="component" value="Unassembled WGS sequence"/>
</dbReference>
<keyword evidence="1" id="KW-1133">Transmembrane helix</keyword>
<evidence type="ECO:0000313" key="2">
    <source>
        <dbReference type="EMBL" id="KIY95568.1"/>
    </source>
</evidence>
<dbReference type="GeneID" id="25729751"/>
<evidence type="ECO:0000313" key="3">
    <source>
        <dbReference type="Proteomes" id="UP000054498"/>
    </source>
</evidence>
<dbReference type="RefSeq" id="XP_013894588.1">
    <property type="nucleotide sequence ID" value="XM_014039134.1"/>
</dbReference>
<keyword evidence="3" id="KW-1185">Reference proteome</keyword>
<feature type="non-terminal residue" evidence="2">
    <location>
        <position position="191"/>
    </location>
</feature>
<gene>
    <name evidence="2" type="ORF">MNEG_12393</name>
</gene>
<name>A0A0D2KIF8_9CHLO</name>
<proteinExistence type="predicted"/>
<keyword evidence="1" id="KW-0812">Transmembrane</keyword>
<dbReference type="OrthoDB" id="438440at2759"/>
<feature type="transmembrane region" description="Helical" evidence="1">
    <location>
        <begin position="65"/>
        <end position="83"/>
    </location>
</feature>
<keyword evidence="1" id="KW-0472">Membrane</keyword>
<feature type="transmembrane region" description="Helical" evidence="1">
    <location>
        <begin position="155"/>
        <end position="178"/>
    </location>
</feature>
<organism evidence="2 3">
    <name type="scientific">Monoraphidium neglectum</name>
    <dbReference type="NCBI Taxonomy" id="145388"/>
    <lineage>
        <taxon>Eukaryota</taxon>
        <taxon>Viridiplantae</taxon>
        <taxon>Chlorophyta</taxon>
        <taxon>core chlorophytes</taxon>
        <taxon>Chlorophyceae</taxon>
        <taxon>CS clade</taxon>
        <taxon>Sphaeropleales</taxon>
        <taxon>Selenastraceae</taxon>
        <taxon>Monoraphidium</taxon>
    </lineage>
</organism>
<dbReference type="KEGG" id="mng:MNEG_12393"/>
<dbReference type="AlphaFoldDB" id="A0A0D2KIF8"/>